<dbReference type="PROSITE" id="PS50297">
    <property type="entry name" value="ANK_REP_REGION"/>
    <property type="match status" value="1"/>
</dbReference>
<keyword evidence="1" id="KW-0677">Repeat</keyword>
<evidence type="ECO:0000313" key="4">
    <source>
        <dbReference type="EMBL" id="ORY09021.1"/>
    </source>
</evidence>
<evidence type="ECO:0000256" key="3">
    <source>
        <dbReference type="PROSITE-ProRule" id="PRU00023"/>
    </source>
</evidence>
<dbReference type="SMART" id="SM00248">
    <property type="entry name" value="ANK"/>
    <property type="match status" value="4"/>
</dbReference>
<dbReference type="STRING" id="1231657.A0A1Y1ZFJ5"/>
<reference evidence="4 5" key="1">
    <citation type="submission" date="2016-07" db="EMBL/GenBank/DDBJ databases">
        <title>Pervasive Adenine N6-methylation of Active Genes in Fungi.</title>
        <authorList>
            <consortium name="DOE Joint Genome Institute"/>
            <person name="Mondo S.J."/>
            <person name="Dannebaum R.O."/>
            <person name="Kuo R.C."/>
            <person name="Labutti K."/>
            <person name="Haridas S."/>
            <person name="Kuo A."/>
            <person name="Salamov A."/>
            <person name="Ahrendt S.R."/>
            <person name="Lipzen A."/>
            <person name="Sullivan W."/>
            <person name="Andreopoulos W.B."/>
            <person name="Clum A."/>
            <person name="Lindquist E."/>
            <person name="Daum C."/>
            <person name="Ramamoorthy G.K."/>
            <person name="Gryganskyi A."/>
            <person name="Culley D."/>
            <person name="Magnuson J.K."/>
            <person name="James T.Y."/>
            <person name="O'Malley M.A."/>
            <person name="Stajich J.E."/>
            <person name="Spatafora J.W."/>
            <person name="Visel A."/>
            <person name="Grigoriev I.V."/>
        </authorList>
    </citation>
    <scope>NUCLEOTIDE SEQUENCE [LARGE SCALE GENOMIC DNA]</scope>
    <source>
        <strain evidence="4 5">CBS 115471</strain>
    </source>
</reference>
<dbReference type="OrthoDB" id="20872at2759"/>
<sequence>MQDLNQTVIETESLLKKAFKRRFRAVIWAFSGKKSCLQLCQRLDSYKSTMGLILTISSITIGQSLDQRTGQILAEIQQLRLDLPDGENIILQRFLEDSESYAESFRDHSTVADVVIDEDLQVPAALSNDEVTLPETAVEHKVEELTNEGLPLKDVDRPNPIQTSLYLALRGTQNLSVIQKLLNDGATLSARDQTGRTALDHACLVGIHHNITAILDAEFAGPLINGATLLHRAAYLGDIAQLSDLLRRFPLIDVNVKDDRGITPLHLSCQTNREEVVVFLLRHGADCRISSQNFGFPLGQASFQGMLSAVRIMLEQGANVYAAKRGWTPYELAAIGDHAPVCELLRRYM</sequence>
<gene>
    <name evidence="4" type="ORF">BCR34DRAFT_569098</name>
</gene>
<evidence type="ECO:0000313" key="5">
    <source>
        <dbReference type="Proteomes" id="UP000193144"/>
    </source>
</evidence>
<name>A0A1Y1ZFJ5_9PLEO</name>
<dbReference type="Gene3D" id="1.25.40.20">
    <property type="entry name" value="Ankyrin repeat-containing domain"/>
    <property type="match status" value="1"/>
</dbReference>
<dbReference type="PANTHER" id="PTHR24198:SF165">
    <property type="entry name" value="ANKYRIN REPEAT-CONTAINING PROTEIN-RELATED"/>
    <property type="match status" value="1"/>
</dbReference>
<organism evidence="4 5">
    <name type="scientific">Clohesyomyces aquaticus</name>
    <dbReference type="NCBI Taxonomy" id="1231657"/>
    <lineage>
        <taxon>Eukaryota</taxon>
        <taxon>Fungi</taxon>
        <taxon>Dikarya</taxon>
        <taxon>Ascomycota</taxon>
        <taxon>Pezizomycotina</taxon>
        <taxon>Dothideomycetes</taxon>
        <taxon>Pleosporomycetidae</taxon>
        <taxon>Pleosporales</taxon>
        <taxon>Lindgomycetaceae</taxon>
        <taxon>Clohesyomyces</taxon>
    </lineage>
</organism>
<dbReference type="SUPFAM" id="SSF48403">
    <property type="entry name" value="Ankyrin repeat"/>
    <property type="match status" value="1"/>
</dbReference>
<feature type="repeat" description="ANK" evidence="3">
    <location>
        <begin position="260"/>
        <end position="292"/>
    </location>
</feature>
<dbReference type="AlphaFoldDB" id="A0A1Y1ZFJ5"/>
<dbReference type="Pfam" id="PF12796">
    <property type="entry name" value="Ank_2"/>
    <property type="match status" value="1"/>
</dbReference>
<dbReference type="Proteomes" id="UP000193144">
    <property type="component" value="Unassembled WGS sequence"/>
</dbReference>
<dbReference type="EMBL" id="MCFA01000092">
    <property type="protein sequence ID" value="ORY09021.1"/>
    <property type="molecule type" value="Genomic_DNA"/>
</dbReference>
<protein>
    <submittedName>
        <fullName evidence="4">Ankyrin repeat-containing domain protein</fullName>
    </submittedName>
</protein>
<dbReference type="PROSITE" id="PS50088">
    <property type="entry name" value="ANK_REPEAT"/>
    <property type="match status" value="1"/>
</dbReference>
<keyword evidence="2 3" id="KW-0040">ANK repeat</keyword>
<dbReference type="InterPro" id="IPR036770">
    <property type="entry name" value="Ankyrin_rpt-contain_sf"/>
</dbReference>
<dbReference type="PANTHER" id="PTHR24198">
    <property type="entry name" value="ANKYRIN REPEAT AND PROTEIN KINASE DOMAIN-CONTAINING PROTEIN"/>
    <property type="match status" value="1"/>
</dbReference>
<proteinExistence type="predicted"/>
<accession>A0A1Y1ZFJ5</accession>
<evidence type="ECO:0000256" key="1">
    <source>
        <dbReference type="ARBA" id="ARBA00022737"/>
    </source>
</evidence>
<dbReference type="InterPro" id="IPR002110">
    <property type="entry name" value="Ankyrin_rpt"/>
</dbReference>
<evidence type="ECO:0000256" key="2">
    <source>
        <dbReference type="ARBA" id="ARBA00023043"/>
    </source>
</evidence>
<keyword evidence="5" id="KW-1185">Reference proteome</keyword>
<comment type="caution">
    <text evidence="4">The sequence shown here is derived from an EMBL/GenBank/DDBJ whole genome shotgun (WGS) entry which is preliminary data.</text>
</comment>